<name>A0A937VYX1_UNCTE</name>
<sequence length="276" mass="31167">MPRHIVCLTFDFDAMTGFIARGLTTPTPISRGEFGLVGVRRILDLLHKYAIKGSIFIPGVVIEMYPAACEAIVAAGHEIGHHGYTHIPPANLSRDQEAEGLARGNETIKRLSGQYARGYRSPSWDLSPYTVELLLQHHFLYDSSMMGDDYTPYYARQGDTIVADGPCIWGPTTSLLELPISWTLDDYPHFEFLRTPTTILPGLMNAHDVLQNWIDDFVYMQRVTDWGILTYTMHPYVIGRGHRMMMLERLILRLLEGGAVFMSMEEAAREFLGRAA</sequence>
<feature type="domain" description="NodB homology" evidence="1">
    <location>
        <begin position="26"/>
        <end position="262"/>
    </location>
</feature>
<dbReference type="Pfam" id="PF01522">
    <property type="entry name" value="Polysacc_deac_1"/>
    <property type="match status" value="1"/>
</dbReference>
<dbReference type="PANTHER" id="PTHR47561">
    <property type="entry name" value="POLYSACCHARIDE DEACETYLASE FAMILY PROTEIN (AFU_ORTHOLOGUE AFUA_6G05030)"/>
    <property type="match status" value="1"/>
</dbReference>
<evidence type="ECO:0000259" key="1">
    <source>
        <dbReference type="PROSITE" id="PS51677"/>
    </source>
</evidence>
<proteinExistence type="predicted"/>
<organism evidence="2 3">
    <name type="scientific">Tectimicrobiota bacterium</name>
    <dbReference type="NCBI Taxonomy" id="2528274"/>
    <lineage>
        <taxon>Bacteria</taxon>
        <taxon>Pseudomonadati</taxon>
        <taxon>Nitrospinota/Tectimicrobiota group</taxon>
        <taxon>Candidatus Tectimicrobiota</taxon>
    </lineage>
</organism>
<dbReference type="InterPro" id="IPR002509">
    <property type="entry name" value="NODB_dom"/>
</dbReference>
<dbReference type="Gene3D" id="3.20.20.370">
    <property type="entry name" value="Glycoside hydrolase/deacetylase"/>
    <property type="match status" value="1"/>
</dbReference>
<dbReference type="AlphaFoldDB" id="A0A937VYX1"/>
<evidence type="ECO:0000313" key="2">
    <source>
        <dbReference type="EMBL" id="MBM3223656.1"/>
    </source>
</evidence>
<gene>
    <name evidence="2" type="ORF">FJZ47_07650</name>
</gene>
<dbReference type="PANTHER" id="PTHR47561:SF1">
    <property type="entry name" value="POLYSACCHARIDE DEACETYLASE FAMILY PROTEIN (AFU_ORTHOLOGUE AFUA_6G05030)"/>
    <property type="match status" value="1"/>
</dbReference>
<dbReference type="SUPFAM" id="SSF88713">
    <property type="entry name" value="Glycoside hydrolase/deacetylase"/>
    <property type="match status" value="1"/>
</dbReference>
<dbReference type="GO" id="GO:0005975">
    <property type="term" value="P:carbohydrate metabolic process"/>
    <property type="evidence" value="ECO:0007669"/>
    <property type="project" value="InterPro"/>
</dbReference>
<dbReference type="EMBL" id="VGLS01000177">
    <property type="protein sequence ID" value="MBM3223656.1"/>
    <property type="molecule type" value="Genomic_DNA"/>
</dbReference>
<dbReference type="InterPro" id="IPR037950">
    <property type="entry name" value="PgdA-like"/>
</dbReference>
<accession>A0A937VYX1</accession>
<evidence type="ECO:0000313" key="3">
    <source>
        <dbReference type="Proteomes" id="UP000712673"/>
    </source>
</evidence>
<dbReference type="Proteomes" id="UP000712673">
    <property type="component" value="Unassembled WGS sequence"/>
</dbReference>
<protein>
    <submittedName>
        <fullName evidence="2">Polysaccharide deacetylase</fullName>
    </submittedName>
</protein>
<dbReference type="InterPro" id="IPR011330">
    <property type="entry name" value="Glyco_hydro/deAcase_b/a-brl"/>
</dbReference>
<comment type="caution">
    <text evidence="2">The sequence shown here is derived from an EMBL/GenBank/DDBJ whole genome shotgun (WGS) entry which is preliminary data.</text>
</comment>
<dbReference type="CDD" id="cd10938">
    <property type="entry name" value="CE4_HpPgdA_like"/>
    <property type="match status" value="1"/>
</dbReference>
<reference evidence="2" key="1">
    <citation type="submission" date="2019-03" db="EMBL/GenBank/DDBJ databases">
        <title>Lake Tanganyika Metagenome-Assembled Genomes (MAGs).</title>
        <authorList>
            <person name="Tran P."/>
        </authorList>
    </citation>
    <scope>NUCLEOTIDE SEQUENCE</scope>
    <source>
        <strain evidence="2">K_DeepCast_65m_m2_066</strain>
    </source>
</reference>
<dbReference type="GO" id="GO:0016810">
    <property type="term" value="F:hydrolase activity, acting on carbon-nitrogen (but not peptide) bonds"/>
    <property type="evidence" value="ECO:0007669"/>
    <property type="project" value="InterPro"/>
</dbReference>
<dbReference type="PROSITE" id="PS51677">
    <property type="entry name" value="NODB"/>
    <property type="match status" value="1"/>
</dbReference>